<dbReference type="InterPro" id="IPR058624">
    <property type="entry name" value="MdtA-like_HH"/>
</dbReference>
<comment type="similarity">
    <text evidence="2">Belongs to the membrane fusion protein (MFP) (TC 8.A.1) family.</text>
</comment>
<comment type="subcellular location">
    <subcellularLocation>
        <location evidence="1">Cell envelope</location>
    </subcellularLocation>
</comment>
<dbReference type="Gene3D" id="1.10.287.470">
    <property type="entry name" value="Helix hairpin bin"/>
    <property type="match status" value="1"/>
</dbReference>
<dbReference type="Gene3D" id="2.40.30.170">
    <property type="match status" value="1"/>
</dbReference>
<dbReference type="Pfam" id="PF25876">
    <property type="entry name" value="HH_MFP_RND"/>
    <property type="match status" value="1"/>
</dbReference>
<feature type="domain" description="Multidrug resistance protein MdtA-like C-terminal permuted SH3" evidence="9">
    <location>
        <begin position="293"/>
        <end position="346"/>
    </location>
</feature>
<dbReference type="SUPFAM" id="SSF111369">
    <property type="entry name" value="HlyD-like secretion proteins"/>
    <property type="match status" value="1"/>
</dbReference>
<feature type="domain" description="Multidrug resistance protein MdtA-like alpha-helical hairpin" evidence="6">
    <location>
        <begin position="104"/>
        <end position="171"/>
    </location>
</feature>
<reference evidence="10 11" key="1">
    <citation type="submission" date="2019-04" db="EMBL/GenBank/DDBJ databases">
        <title>Phreatobacter aquaticus sp. nov.</title>
        <authorList>
            <person name="Choi A."/>
        </authorList>
    </citation>
    <scope>NUCLEOTIDE SEQUENCE [LARGE SCALE GENOMIC DNA]</scope>
    <source>
        <strain evidence="10 11">KCTC 52518</strain>
    </source>
</reference>
<keyword evidence="3" id="KW-0813">Transport</keyword>
<keyword evidence="4" id="KW-0175">Coiled coil</keyword>
<evidence type="ECO:0000256" key="1">
    <source>
        <dbReference type="ARBA" id="ARBA00004196"/>
    </source>
</evidence>
<evidence type="ECO:0000259" key="9">
    <source>
        <dbReference type="Pfam" id="PF25967"/>
    </source>
</evidence>
<accession>A0A4D7B8X0</accession>
<dbReference type="PANTHER" id="PTHR30469:SF15">
    <property type="entry name" value="HLYD FAMILY OF SECRETION PROTEINS"/>
    <property type="match status" value="1"/>
</dbReference>
<evidence type="ECO:0000313" key="11">
    <source>
        <dbReference type="Proteomes" id="UP000298781"/>
    </source>
</evidence>
<dbReference type="InterPro" id="IPR058625">
    <property type="entry name" value="MdtA-like_BSH"/>
</dbReference>
<feature type="coiled-coil region" evidence="4">
    <location>
        <begin position="140"/>
        <end position="167"/>
    </location>
</feature>
<dbReference type="PROSITE" id="PS51257">
    <property type="entry name" value="PROKAR_LIPOPROTEIN"/>
    <property type="match status" value="1"/>
</dbReference>
<dbReference type="RefSeq" id="WP_136962338.1">
    <property type="nucleotide sequence ID" value="NZ_CP039690.1"/>
</dbReference>
<evidence type="ECO:0000256" key="5">
    <source>
        <dbReference type="SAM" id="SignalP"/>
    </source>
</evidence>
<evidence type="ECO:0000313" key="10">
    <source>
        <dbReference type="EMBL" id="QCI66900.1"/>
    </source>
</evidence>
<keyword evidence="11" id="KW-1185">Reference proteome</keyword>
<protein>
    <submittedName>
        <fullName evidence="10">Efflux RND transporter periplasmic adaptor subunit</fullName>
    </submittedName>
</protein>
<dbReference type="InterPro" id="IPR006143">
    <property type="entry name" value="RND_pump_MFP"/>
</dbReference>
<dbReference type="Pfam" id="PF25967">
    <property type="entry name" value="RND-MFP_C"/>
    <property type="match status" value="1"/>
</dbReference>
<dbReference type="AlphaFoldDB" id="A0A4D7B8X0"/>
<name>A0A4D7B8X0_9HYPH</name>
<dbReference type="Pfam" id="PF25917">
    <property type="entry name" value="BSH_RND"/>
    <property type="match status" value="1"/>
</dbReference>
<keyword evidence="5" id="KW-0732">Signal</keyword>
<dbReference type="InterPro" id="IPR058792">
    <property type="entry name" value="Beta-barrel_RND_2"/>
</dbReference>
<dbReference type="Proteomes" id="UP000298781">
    <property type="component" value="Chromosome"/>
</dbReference>
<dbReference type="PANTHER" id="PTHR30469">
    <property type="entry name" value="MULTIDRUG RESISTANCE PROTEIN MDTA"/>
    <property type="match status" value="1"/>
</dbReference>
<dbReference type="GO" id="GO:0015562">
    <property type="term" value="F:efflux transmembrane transporter activity"/>
    <property type="evidence" value="ECO:0007669"/>
    <property type="project" value="TreeGrafter"/>
</dbReference>
<feature type="domain" description="CusB-like beta-barrel" evidence="8">
    <location>
        <begin position="210"/>
        <end position="283"/>
    </location>
</feature>
<dbReference type="OrthoDB" id="9813967at2"/>
<feature type="chain" id="PRO_5020194856" evidence="5">
    <location>
        <begin position="30"/>
        <end position="363"/>
    </location>
</feature>
<evidence type="ECO:0000259" key="7">
    <source>
        <dbReference type="Pfam" id="PF25917"/>
    </source>
</evidence>
<gene>
    <name evidence="10" type="ORF">E8M01_23225</name>
</gene>
<feature type="signal peptide" evidence="5">
    <location>
        <begin position="1"/>
        <end position="29"/>
    </location>
</feature>
<dbReference type="NCBIfam" id="TIGR01730">
    <property type="entry name" value="RND_mfp"/>
    <property type="match status" value="1"/>
</dbReference>
<organism evidence="10 11">
    <name type="scientific">Phreatobacter stygius</name>
    <dbReference type="NCBI Taxonomy" id="1940610"/>
    <lineage>
        <taxon>Bacteria</taxon>
        <taxon>Pseudomonadati</taxon>
        <taxon>Pseudomonadota</taxon>
        <taxon>Alphaproteobacteria</taxon>
        <taxon>Hyphomicrobiales</taxon>
        <taxon>Phreatobacteraceae</taxon>
        <taxon>Phreatobacter</taxon>
    </lineage>
</organism>
<evidence type="ECO:0000256" key="4">
    <source>
        <dbReference type="SAM" id="Coils"/>
    </source>
</evidence>
<sequence length="363" mass="38303">MTPRSPLTFARAALPALALVLAACNSQEAAAPAPVRPVLSVIAEARSEQSLSVAGTVQPQVRTDLSFRVLGRIIARDVRVGDLVAKDQLMAALDPTQLELAVRAARANLASAQAQFANALSTEARQRSLLESRTASEATFESAEQAREAAQASVTRAEASLAKAQEQLGYAQIKAEYDGVVTATGAEVGQVVSPGVPVVTVARPDLRDAVVDIPEWVGDQLRIGTPFDVTLQVNPDLKVKGAIREIAPQADQATRTLRVRIALQDPPVPFRLGTTVTATVTAKAQARIELPRSALLERDGKTMVWIIDPATSTVALREVTIGPRSEQTIAVLSGLEAGARVVTAGVNSLSAGQKVRIEEGPRA</sequence>
<dbReference type="Gene3D" id="2.40.420.20">
    <property type="match status" value="1"/>
</dbReference>
<dbReference type="EMBL" id="CP039690">
    <property type="protein sequence ID" value="QCI66900.1"/>
    <property type="molecule type" value="Genomic_DNA"/>
</dbReference>
<dbReference type="GO" id="GO:1990281">
    <property type="term" value="C:efflux pump complex"/>
    <property type="evidence" value="ECO:0007669"/>
    <property type="project" value="TreeGrafter"/>
</dbReference>
<dbReference type="Pfam" id="PF25954">
    <property type="entry name" value="Beta-barrel_RND_2"/>
    <property type="match status" value="1"/>
</dbReference>
<dbReference type="KEGG" id="pstg:E8M01_23225"/>
<evidence type="ECO:0000256" key="3">
    <source>
        <dbReference type="ARBA" id="ARBA00022448"/>
    </source>
</evidence>
<evidence type="ECO:0000256" key="2">
    <source>
        <dbReference type="ARBA" id="ARBA00009477"/>
    </source>
</evidence>
<dbReference type="Gene3D" id="2.40.50.100">
    <property type="match status" value="1"/>
</dbReference>
<proteinExistence type="inferred from homology"/>
<evidence type="ECO:0000259" key="8">
    <source>
        <dbReference type="Pfam" id="PF25954"/>
    </source>
</evidence>
<feature type="domain" description="Multidrug resistance protein MdtA-like barrel-sandwich hybrid" evidence="7">
    <location>
        <begin position="66"/>
        <end position="196"/>
    </location>
</feature>
<dbReference type="InterPro" id="IPR058627">
    <property type="entry name" value="MdtA-like_C"/>
</dbReference>
<evidence type="ECO:0000259" key="6">
    <source>
        <dbReference type="Pfam" id="PF25876"/>
    </source>
</evidence>